<dbReference type="PANTHER" id="PTHR42905:SF16">
    <property type="entry name" value="CARBOXYPHOSPHONOENOLPYRUVATE PHOSPHONOMUTASE-LIKE PROTEIN (AFU_ORTHOLOGUE AFUA_5G07230)"/>
    <property type="match status" value="1"/>
</dbReference>
<keyword evidence="1" id="KW-0456">Lyase</keyword>
<evidence type="ECO:0000313" key="2">
    <source>
        <dbReference type="Proteomes" id="UP000317043"/>
    </source>
</evidence>
<dbReference type="Gene3D" id="3.20.20.60">
    <property type="entry name" value="Phosphoenolpyruvate-binding domains"/>
    <property type="match status" value="1"/>
</dbReference>
<dbReference type="GO" id="GO:0004497">
    <property type="term" value="F:monooxygenase activity"/>
    <property type="evidence" value="ECO:0007669"/>
    <property type="project" value="InterPro"/>
</dbReference>
<dbReference type="SUPFAM" id="SSF51621">
    <property type="entry name" value="Phosphoenolpyruvate/pyruvate domain"/>
    <property type="match status" value="1"/>
</dbReference>
<dbReference type="EMBL" id="VFOW01000001">
    <property type="protein sequence ID" value="TQL74584.1"/>
    <property type="molecule type" value="Genomic_DNA"/>
</dbReference>
<dbReference type="GO" id="GO:0016829">
    <property type="term" value="F:lyase activity"/>
    <property type="evidence" value="ECO:0007669"/>
    <property type="project" value="UniProtKB-KW"/>
</dbReference>
<proteinExistence type="predicted"/>
<dbReference type="InParanoid" id="A0A543APS9"/>
<dbReference type="CDD" id="cd00377">
    <property type="entry name" value="ICL_PEPM"/>
    <property type="match status" value="1"/>
</dbReference>
<sequence length="509" mass="53631">MTYSTHVFDRFADVRVVLADPALAPQLPAGDRGKVGASVAWLRETVARFSFGEDHRRRRAMVAADLAKLEPATLRRLAMSSDGEVQLRVVSTLAAALGIPEPDAVAEAITVIAETYFGGNDAAADERVAWLVSHVEPREADLEVTANRIGLLVQACTATAALVEAASDSDTPLARILHESPPVSDMRRIAIRATRVAGRDIREGDVVLLDLVTAQRGHPELLTFGAPQRICPGRAQAVAVAEGLLERPRTAFADLHHQTSPLLLPNAWDHASAVALVAQGFPVIATTSLGVAAAMGVSDGAAETMEATLMLARRLGQSSIMFTIDAEGGFSDDPMEVAELARKLHDAGAVGINLEDGRGDGTLSSVEQHAAKISAVKAAAPSLFVNARTDTYWLMRQWDETAQRLAAYEQAGADGVFVPALSDPDQIAALSATVITPLNILYSPTGPTIAELAALGVRRVSLGSLLYRSAVTGAVNIATAIRDGKSPELAALSYAEIQGLADGATKPRT</sequence>
<dbReference type="GO" id="GO:0016705">
    <property type="term" value="F:oxidoreductase activity, acting on paired donors, with incorporation or reduction of molecular oxygen"/>
    <property type="evidence" value="ECO:0007669"/>
    <property type="project" value="InterPro"/>
</dbReference>
<dbReference type="GO" id="GO:0020037">
    <property type="term" value="F:heme binding"/>
    <property type="evidence" value="ECO:0007669"/>
    <property type="project" value="InterPro"/>
</dbReference>
<keyword evidence="2" id="KW-1185">Reference proteome</keyword>
<organism evidence="1 2">
    <name type="scientific">Stackebrandtia endophytica</name>
    <dbReference type="NCBI Taxonomy" id="1496996"/>
    <lineage>
        <taxon>Bacteria</taxon>
        <taxon>Bacillati</taxon>
        <taxon>Actinomycetota</taxon>
        <taxon>Actinomycetes</taxon>
        <taxon>Glycomycetales</taxon>
        <taxon>Glycomycetaceae</taxon>
        <taxon>Stackebrandtia</taxon>
    </lineage>
</organism>
<protein>
    <submittedName>
        <fullName evidence="1">2-methylisocitrate lyase-like PEP mutase family enzyme</fullName>
    </submittedName>
</protein>
<name>A0A543APS9_9ACTN</name>
<gene>
    <name evidence="1" type="ORF">FB566_0070</name>
</gene>
<dbReference type="InterPro" id="IPR039556">
    <property type="entry name" value="ICL/PEPM"/>
</dbReference>
<comment type="caution">
    <text evidence="1">The sequence shown here is derived from an EMBL/GenBank/DDBJ whole genome shotgun (WGS) entry which is preliminary data.</text>
</comment>
<reference evidence="1 2" key="1">
    <citation type="submission" date="2019-06" db="EMBL/GenBank/DDBJ databases">
        <title>Sequencing the genomes of 1000 actinobacteria strains.</title>
        <authorList>
            <person name="Klenk H.-P."/>
        </authorList>
    </citation>
    <scope>NUCLEOTIDE SEQUENCE [LARGE SCALE GENOMIC DNA]</scope>
    <source>
        <strain evidence="1 2">DSM 45928</strain>
    </source>
</reference>
<accession>A0A543APS9</accession>
<dbReference type="SUPFAM" id="SSF48264">
    <property type="entry name" value="Cytochrome P450"/>
    <property type="match status" value="1"/>
</dbReference>
<dbReference type="GO" id="GO:0005506">
    <property type="term" value="F:iron ion binding"/>
    <property type="evidence" value="ECO:0007669"/>
    <property type="project" value="InterPro"/>
</dbReference>
<dbReference type="Pfam" id="PF13714">
    <property type="entry name" value="PEP_mutase"/>
    <property type="match status" value="1"/>
</dbReference>
<dbReference type="Proteomes" id="UP000317043">
    <property type="component" value="Unassembled WGS sequence"/>
</dbReference>
<evidence type="ECO:0000313" key="1">
    <source>
        <dbReference type="EMBL" id="TQL74584.1"/>
    </source>
</evidence>
<dbReference type="OrthoDB" id="9780430at2"/>
<dbReference type="InterPro" id="IPR015813">
    <property type="entry name" value="Pyrv/PenolPyrv_kinase-like_dom"/>
</dbReference>
<dbReference type="InterPro" id="IPR036396">
    <property type="entry name" value="Cyt_P450_sf"/>
</dbReference>
<dbReference type="InterPro" id="IPR040442">
    <property type="entry name" value="Pyrv_kinase-like_dom_sf"/>
</dbReference>
<dbReference type="AlphaFoldDB" id="A0A543APS9"/>
<dbReference type="PANTHER" id="PTHR42905">
    <property type="entry name" value="PHOSPHOENOLPYRUVATE CARBOXYLASE"/>
    <property type="match status" value="1"/>
</dbReference>
<dbReference type="RefSeq" id="WP_142033804.1">
    <property type="nucleotide sequence ID" value="NZ_JBHTGS010000002.1"/>
</dbReference>